<evidence type="ECO:0000256" key="1">
    <source>
        <dbReference type="SAM" id="MobiDB-lite"/>
    </source>
</evidence>
<organism evidence="2 3">
    <name type="scientific">Suillus luteus UH-Slu-Lm8-n1</name>
    <dbReference type="NCBI Taxonomy" id="930992"/>
    <lineage>
        <taxon>Eukaryota</taxon>
        <taxon>Fungi</taxon>
        <taxon>Dikarya</taxon>
        <taxon>Basidiomycota</taxon>
        <taxon>Agaricomycotina</taxon>
        <taxon>Agaricomycetes</taxon>
        <taxon>Agaricomycetidae</taxon>
        <taxon>Boletales</taxon>
        <taxon>Suillineae</taxon>
        <taxon>Suillaceae</taxon>
        <taxon>Suillus</taxon>
    </lineage>
</organism>
<name>A0A0D0A307_9AGAM</name>
<protein>
    <submittedName>
        <fullName evidence="2">Uncharacterized protein</fullName>
    </submittedName>
</protein>
<dbReference type="InParanoid" id="A0A0D0A307"/>
<feature type="non-terminal residue" evidence="2">
    <location>
        <position position="114"/>
    </location>
</feature>
<dbReference type="AlphaFoldDB" id="A0A0D0A307"/>
<accession>A0A0D0A307</accession>
<dbReference type="Proteomes" id="UP000054485">
    <property type="component" value="Unassembled WGS sequence"/>
</dbReference>
<feature type="region of interest" description="Disordered" evidence="1">
    <location>
        <begin position="67"/>
        <end position="87"/>
    </location>
</feature>
<evidence type="ECO:0000313" key="3">
    <source>
        <dbReference type="Proteomes" id="UP000054485"/>
    </source>
</evidence>
<gene>
    <name evidence="2" type="ORF">CY34DRAFT_814221</name>
</gene>
<dbReference type="EMBL" id="KN836189">
    <property type="protein sequence ID" value="KIK32564.1"/>
    <property type="molecule type" value="Genomic_DNA"/>
</dbReference>
<reference evidence="3" key="2">
    <citation type="submission" date="2015-01" db="EMBL/GenBank/DDBJ databases">
        <title>Evolutionary Origins and Diversification of the Mycorrhizal Mutualists.</title>
        <authorList>
            <consortium name="DOE Joint Genome Institute"/>
            <consortium name="Mycorrhizal Genomics Consortium"/>
            <person name="Kohler A."/>
            <person name="Kuo A."/>
            <person name="Nagy L.G."/>
            <person name="Floudas D."/>
            <person name="Copeland A."/>
            <person name="Barry K.W."/>
            <person name="Cichocki N."/>
            <person name="Veneault-Fourrey C."/>
            <person name="LaButti K."/>
            <person name="Lindquist E.A."/>
            <person name="Lipzen A."/>
            <person name="Lundell T."/>
            <person name="Morin E."/>
            <person name="Murat C."/>
            <person name="Riley R."/>
            <person name="Ohm R."/>
            <person name="Sun H."/>
            <person name="Tunlid A."/>
            <person name="Henrissat B."/>
            <person name="Grigoriev I.V."/>
            <person name="Hibbett D.S."/>
            <person name="Martin F."/>
        </authorList>
    </citation>
    <scope>NUCLEOTIDE SEQUENCE [LARGE SCALE GENOMIC DNA]</scope>
    <source>
        <strain evidence="3">UH-Slu-Lm8-n1</strain>
    </source>
</reference>
<dbReference type="HOGENOM" id="CLU_152962_0_0_1"/>
<proteinExistence type="predicted"/>
<reference evidence="2 3" key="1">
    <citation type="submission" date="2014-04" db="EMBL/GenBank/DDBJ databases">
        <authorList>
            <consortium name="DOE Joint Genome Institute"/>
            <person name="Kuo A."/>
            <person name="Ruytinx J."/>
            <person name="Rineau F."/>
            <person name="Colpaert J."/>
            <person name="Kohler A."/>
            <person name="Nagy L.G."/>
            <person name="Floudas D."/>
            <person name="Copeland A."/>
            <person name="Barry K.W."/>
            <person name="Cichocki N."/>
            <person name="Veneault-Fourrey C."/>
            <person name="LaButti K."/>
            <person name="Lindquist E.A."/>
            <person name="Lipzen A."/>
            <person name="Lundell T."/>
            <person name="Morin E."/>
            <person name="Murat C."/>
            <person name="Sun H."/>
            <person name="Tunlid A."/>
            <person name="Henrissat B."/>
            <person name="Grigoriev I.V."/>
            <person name="Hibbett D.S."/>
            <person name="Martin F."/>
            <person name="Nordberg H.P."/>
            <person name="Cantor M.N."/>
            <person name="Hua S.X."/>
        </authorList>
    </citation>
    <scope>NUCLEOTIDE SEQUENCE [LARGE SCALE GENOMIC DNA]</scope>
    <source>
        <strain evidence="2 3">UH-Slu-Lm8-n1</strain>
    </source>
</reference>
<sequence length="114" mass="12816">MSRVSRWILACCRTDAGNLSIIEMNGKYVLWTCHLPTELSRSGMQRLGSRCTTTPKKTAQRPLHIAVGSHIQQRPPPHPTLNDDFMSFSSNSTHALRDTTKLLTGTLHDDRRST</sequence>
<keyword evidence="3" id="KW-1185">Reference proteome</keyword>
<evidence type="ECO:0000313" key="2">
    <source>
        <dbReference type="EMBL" id="KIK32564.1"/>
    </source>
</evidence>